<dbReference type="EMBL" id="JAHRIN010034348">
    <property type="protein sequence ID" value="MEQ2203270.1"/>
    <property type="molecule type" value="Genomic_DNA"/>
</dbReference>
<evidence type="ECO:0000256" key="2">
    <source>
        <dbReference type="ARBA" id="ARBA00022768"/>
    </source>
</evidence>
<keyword evidence="3" id="KW-0648">Protein biosynthesis</keyword>
<feature type="domain" description="Translation elongation factor EFTu-like" evidence="7">
    <location>
        <begin position="39"/>
        <end position="78"/>
    </location>
</feature>
<dbReference type="Proteomes" id="UP001434883">
    <property type="component" value="Unassembled WGS sequence"/>
</dbReference>
<dbReference type="PANTHER" id="PTHR43721">
    <property type="entry name" value="ELONGATION FACTOR TU-RELATED"/>
    <property type="match status" value="1"/>
</dbReference>
<dbReference type="Pfam" id="PF03144">
    <property type="entry name" value="GTP_EFTU_D2"/>
    <property type="match status" value="1"/>
</dbReference>
<keyword evidence="5" id="KW-0342">GTP-binding</keyword>
<gene>
    <name evidence="8" type="ORF">XENOCAPTIV_027857</name>
</gene>
<dbReference type="Gene3D" id="2.40.30.10">
    <property type="entry name" value="Translation factors"/>
    <property type="match status" value="3"/>
</dbReference>
<evidence type="ECO:0000313" key="8">
    <source>
        <dbReference type="EMBL" id="MEQ2203270.1"/>
    </source>
</evidence>
<keyword evidence="2" id="KW-0251">Elongation factor</keyword>
<evidence type="ECO:0000256" key="1">
    <source>
        <dbReference type="ARBA" id="ARBA00022741"/>
    </source>
</evidence>
<feature type="non-terminal residue" evidence="8">
    <location>
        <position position="1"/>
    </location>
</feature>
<feature type="domain" description="Translation elongation factor EFTu/EF1A C-terminal" evidence="6">
    <location>
        <begin position="103"/>
        <end position="147"/>
    </location>
</feature>
<dbReference type="InterPro" id="IPR009000">
    <property type="entry name" value="Transl_B-barrel_sf"/>
</dbReference>
<keyword evidence="4" id="KW-0496">Mitochondrion</keyword>
<protein>
    <submittedName>
        <fullName evidence="8">Uncharacterized protein</fullName>
    </submittedName>
</protein>
<accession>A0ABV0R571</accession>
<dbReference type="InterPro" id="IPR004160">
    <property type="entry name" value="Transl_elong_EFTu/EF1A_C"/>
</dbReference>
<name>A0ABV0R571_9TELE</name>
<dbReference type="Pfam" id="PF03143">
    <property type="entry name" value="GTP_EFTU_D3"/>
    <property type="match status" value="1"/>
</dbReference>
<evidence type="ECO:0000259" key="7">
    <source>
        <dbReference type="Pfam" id="PF03144"/>
    </source>
</evidence>
<evidence type="ECO:0000256" key="3">
    <source>
        <dbReference type="ARBA" id="ARBA00022917"/>
    </source>
</evidence>
<dbReference type="InterPro" id="IPR009001">
    <property type="entry name" value="Transl_elong_EF1A/Init_IF2_C"/>
</dbReference>
<dbReference type="InterPro" id="IPR004161">
    <property type="entry name" value="EFTu-like_2"/>
</dbReference>
<keyword evidence="1" id="KW-0547">Nucleotide-binding</keyword>
<reference evidence="8 9" key="1">
    <citation type="submission" date="2021-06" db="EMBL/GenBank/DDBJ databases">
        <authorList>
            <person name="Palmer J.M."/>
        </authorList>
    </citation>
    <scope>NUCLEOTIDE SEQUENCE [LARGE SCALE GENOMIC DNA]</scope>
    <source>
        <strain evidence="8 9">XC_2019</strain>
        <tissue evidence="8">Muscle</tissue>
    </source>
</reference>
<evidence type="ECO:0000259" key="6">
    <source>
        <dbReference type="Pfam" id="PF03143"/>
    </source>
</evidence>
<evidence type="ECO:0000256" key="4">
    <source>
        <dbReference type="ARBA" id="ARBA00023128"/>
    </source>
</evidence>
<evidence type="ECO:0000313" key="9">
    <source>
        <dbReference type="Proteomes" id="UP001434883"/>
    </source>
</evidence>
<sequence length="159" mass="17784">PELGVNAVMKLLEIVDSYVPLPKRELEKPFLLPIEGVYSIPGIEMFHKSLDRAEAGDNLGALVRGLKREDVRRGMVMCKPGSIMPHQKVKAQDDDCVVFVLFKEMVMPGEDTSLTLTLRQPMVLEKGQRFTLRDGNRTIGTGLVTDILTLTDEDQCNWG</sequence>
<dbReference type="InterPro" id="IPR050055">
    <property type="entry name" value="EF-Tu_GTPase"/>
</dbReference>
<proteinExistence type="predicted"/>
<evidence type="ECO:0000256" key="5">
    <source>
        <dbReference type="ARBA" id="ARBA00023134"/>
    </source>
</evidence>
<organism evidence="8 9">
    <name type="scientific">Xenoophorus captivus</name>
    <dbReference type="NCBI Taxonomy" id="1517983"/>
    <lineage>
        <taxon>Eukaryota</taxon>
        <taxon>Metazoa</taxon>
        <taxon>Chordata</taxon>
        <taxon>Craniata</taxon>
        <taxon>Vertebrata</taxon>
        <taxon>Euteleostomi</taxon>
        <taxon>Actinopterygii</taxon>
        <taxon>Neopterygii</taxon>
        <taxon>Teleostei</taxon>
        <taxon>Neoteleostei</taxon>
        <taxon>Acanthomorphata</taxon>
        <taxon>Ovalentaria</taxon>
        <taxon>Atherinomorphae</taxon>
        <taxon>Cyprinodontiformes</taxon>
        <taxon>Goodeidae</taxon>
        <taxon>Xenoophorus</taxon>
    </lineage>
</organism>
<dbReference type="SUPFAM" id="SSF50465">
    <property type="entry name" value="EF-Tu/eEF-1alpha/eIF2-gamma C-terminal domain"/>
    <property type="match status" value="1"/>
</dbReference>
<dbReference type="SUPFAM" id="SSF50447">
    <property type="entry name" value="Translation proteins"/>
    <property type="match status" value="1"/>
</dbReference>
<comment type="caution">
    <text evidence="8">The sequence shown here is derived from an EMBL/GenBank/DDBJ whole genome shotgun (WGS) entry which is preliminary data.</text>
</comment>
<dbReference type="PANTHER" id="PTHR43721:SF36">
    <property type="entry name" value="ELONGATION FACTOR TU, MITOCHONDRIAL"/>
    <property type="match status" value="1"/>
</dbReference>
<keyword evidence="9" id="KW-1185">Reference proteome</keyword>